<dbReference type="AlphaFoldDB" id="A0AAV1TZ61"/>
<comment type="caution">
    <text evidence="2">The sequence shown here is derived from an EMBL/GenBank/DDBJ whole genome shotgun (WGS) entry which is preliminary data.</text>
</comment>
<sequence length="270" mass="29383">MLPAGDAQAPSTTAAVPMEVDQCATWQAASHTPGSPLLVLRLSGKLRRLHEEDGDDDPREQAEQLLEEFEAGPKISALWPSTASALPASVLAVYAHSVQRFTCTLCAYTASSFASLKRQRDSRHCHIAFRDLFSGALTTLRLCLNQQQGTSYPLLVQSMQPFQRPAQIPCCPAKTPWCLLPPPHAKTTDDRSTTSSWIPPLLRELVASRVASRLGDIPAPHWGPPLPSSVVVSRIADRPLPPELTEEEETEAGDSDDEDVNDPQDICGDC</sequence>
<evidence type="ECO:0000313" key="2">
    <source>
        <dbReference type="EMBL" id="CAK7927545.1"/>
    </source>
</evidence>
<feature type="compositionally biased region" description="Acidic residues" evidence="1">
    <location>
        <begin position="244"/>
        <end position="262"/>
    </location>
</feature>
<feature type="region of interest" description="Disordered" evidence="1">
    <location>
        <begin position="234"/>
        <end position="270"/>
    </location>
</feature>
<name>A0AAV1TZ61_9STRA</name>
<gene>
    <name evidence="2" type="ORF">PM001_LOCUS12695</name>
</gene>
<dbReference type="EMBL" id="CAKLBY020000111">
    <property type="protein sequence ID" value="CAK7927545.1"/>
    <property type="molecule type" value="Genomic_DNA"/>
</dbReference>
<evidence type="ECO:0000256" key="1">
    <source>
        <dbReference type="SAM" id="MobiDB-lite"/>
    </source>
</evidence>
<evidence type="ECO:0008006" key="4">
    <source>
        <dbReference type="Google" id="ProtNLM"/>
    </source>
</evidence>
<proteinExistence type="predicted"/>
<accession>A0AAV1TZ61</accession>
<organism evidence="2 3">
    <name type="scientific">Peronospora matthiolae</name>
    <dbReference type="NCBI Taxonomy" id="2874970"/>
    <lineage>
        <taxon>Eukaryota</taxon>
        <taxon>Sar</taxon>
        <taxon>Stramenopiles</taxon>
        <taxon>Oomycota</taxon>
        <taxon>Peronosporomycetes</taxon>
        <taxon>Peronosporales</taxon>
        <taxon>Peronosporaceae</taxon>
        <taxon>Peronospora</taxon>
    </lineage>
</organism>
<reference evidence="2" key="1">
    <citation type="submission" date="2024-01" db="EMBL/GenBank/DDBJ databases">
        <authorList>
            <person name="Webb A."/>
        </authorList>
    </citation>
    <scope>NUCLEOTIDE SEQUENCE</scope>
    <source>
        <strain evidence="2">Pm1</strain>
    </source>
</reference>
<evidence type="ECO:0000313" key="3">
    <source>
        <dbReference type="Proteomes" id="UP001162060"/>
    </source>
</evidence>
<dbReference type="Proteomes" id="UP001162060">
    <property type="component" value="Unassembled WGS sequence"/>
</dbReference>
<protein>
    <recommendedName>
        <fullName evidence="4">C2H2-type domain-containing protein</fullName>
    </recommendedName>
</protein>